<evidence type="ECO:0000313" key="3">
    <source>
        <dbReference type="Proteomes" id="UP000813444"/>
    </source>
</evidence>
<proteinExistence type="predicted"/>
<sequence>MRLLHTHTLRLESFDDDRQSPEYAILSHTWGEKEITFEDMRAAHLADLPPSPSLQKIEQCCSRARTDGFDYVWIDTCCIDKSSSAELSEAINSMFRWYQHSSVCYAYLQDFELPEMPSSSQVLDEETKPKFRNSRWFHRAWTLQELIAPWSVQFYDANWRWIGSRNEDLLSEICETTSISRDADSGRCRRHFGFDNLSSVLDTFAVSTRLSWAARRESTRVEDQAYSLLGLFNINMPLLYGEGVRAFTRLQRTIVQESRDQSILLW</sequence>
<dbReference type="EMBL" id="JAGPNK010000013">
    <property type="protein sequence ID" value="KAH7309602.1"/>
    <property type="molecule type" value="Genomic_DNA"/>
</dbReference>
<reference evidence="2" key="1">
    <citation type="journal article" date="2021" name="Nat. Commun.">
        <title>Genetic determinants of endophytism in the Arabidopsis root mycobiome.</title>
        <authorList>
            <person name="Mesny F."/>
            <person name="Miyauchi S."/>
            <person name="Thiergart T."/>
            <person name="Pickel B."/>
            <person name="Atanasova L."/>
            <person name="Karlsson M."/>
            <person name="Huettel B."/>
            <person name="Barry K.W."/>
            <person name="Haridas S."/>
            <person name="Chen C."/>
            <person name="Bauer D."/>
            <person name="Andreopoulos W."/>
            <person name="Pangilinan J."/>
            <person name="LaButti K."/>
            <person name="Riley R."/>
            <person name="Lipzen A."/>
            <person name="Clum A."/>
            <person name="Drula E."/>
            <person name="Henrissat B."/>
            <person name="Kohler A."/>
            <person name="Grigoriev I.V."/>
            <person name="Martin F.M."/>
            <person name="Hacquard S."/>
        </authorList>
    </citation>
    <scope>NUCLEOTIDE SEQUENCE</scope>
    <source>
        <strain evidence="2">MPI-CAGE-CH-0235</strain>
    </source>
</reference>
<dbReference type="AlphaFoldDB" id="A0A8K0WNL8"/>
<gene>
    <name evidence="2" type="ORF">B0I35DRAFT_325548</name>
</gene>
<dbReference type="InterPro" id="IPR010730">
    <property type="entry name" value="HET"/>
</dbReference>
<dbReference type="Proteomes" id="UP000813444">
    <property type="component" value="Unassembled WGS sequence"/>
</dbReference>
<accession>A0A8K0WNL8</accession>
<dbReference type="PANTHER" id="PTHR10622:SF10">
    <property type="entry name" value="HET DOMAIN-CONTAINING PROTEIN"/>
    <property type="match status" value="1"/>
</dbReference>
<dbReference type="OrthoDB" id="20872at2759"/>
<feature type="domain" description="Heterokaryon incompatibility" evidence="1">
    <location>
        <begin position="23"/>
        <end position="110"/>
    </location>
</feature>
<dbReference type="PANTHER" id="PTHR10622">
    <property type="entry name" value="HET DOMAIN-CONTAINING PROTEIN"/>
    <property type="match status" value="1"/>
</dbReference>
<protein>
    <submittedName>
        <fullName evidence="2">Heterokaryon incompatibility protein-domain-containing protein</fullName>
    </submittedName>
</protein>
<evidence type="ECO:0000313" key="2">
    <source>
        <dbReference type="EMBL" id="KAH7309602.1"/>
    </source>
</evidence>
<dbReference type="Pfam" id="PF06985">
    <property type="entry name" value="HET"/>
    <property type="match status" value="1"/>
</dbReference>
<feature type="non-terminal residue" evidence="2">
    <location>
        <position position="266"/>
    </location>
</feature>
<evidence type="ECO:0000259" key="1">
    <source>
        <dbReference type="Pfam" id="PF06985"/>
    </source>
</evidence>
<comment type="caution">
    <text evidence="2">The sequence shown here is derived from an EMBL/GenBank/DDBJ whole genome shotgun (WGS) entry which is preliminary data.</text>
</comment>
<organism evidence="2 3">
    <name type="scientific">Stachybotrys elegans</name>
    <dbReference type="NCBI Taxonomy" id="80388"/>
    <lineage>
        <taxon>Eukaryota</taxon>
        <taxon>Fungi</taxon>
        <taxon>Dikarya</taxon>
        <taxon>Ascomycota</taxon>
        <taxon>Pezizomycotina</taxon>
        <taxon>Sordariomycetes</taxon>
        <taxon>Hypocreomycetidae</taxon>
        <taxon>Hypocreales</taxon>
        <taxon>Stachybotryaceae</taxon>
        <taxon>Stachybotrys</taxon>
    </lineage>
</organism>
<keyword evidence="3" id="KW-1185">Reference proteome</keyword>
<name>A0A8K0WNL8_9HYPO</name>